<name>A0A058ZJL7_9RHOB</name>
<dbReference type="STRING" id="1461693.ATO10_12299"/>
<organism evidence="1 2">
    <name type="scientific">Actibacterium atlanticum</name>
    <dbReference type="NCBI Taxonomy" id="1461693"/>
    <lineage>
        <taxon>Bacteria</taxon>
        <taxon>Pseudomonadati</taxon>
        <taxon>Pseudomonadota</taxon>
        <taxon>Alphaproteobacteria</taxon>
        <taxon>Rhodobacterales</taxon>
        <taxon>Roseobacteraceae</taxon>
        <taxon>Actibacterium</taxon>
    </lineage>
</organism>
<dbReference type="RefSeq" id="WP_035251990.1">
    <property type="nucleotide sequence ID" value="NZ_AQQY01000008.1"/>
</dbReference>
<gene>
    <name evidence="1" type="ORF">ATO10_12299</name>
</gene>
<reference evidence="1 2" key="1">
    <citation type="submission" date="2013-04" db="EMBL/GenBank/DDBJ databases">
        <title>Shimia sp. 22II-S11-Z10 Genome Sequencing.</title>
        <authorList>
            <person name="Lai Q."/>
            <person name="Li G."/>
            <person name="Shao Z."/>
        </authorList>
    </citation>
    <scope>NUCLEOTIDE SEQUENCE [LARGE SCALE GENOMIC DNA]</scope>
    <source>
        <strain evidence="2">22II-S11-Z10</strain>
    </source>
</reference>
<keyword evidence="2" id="KW-1185">Reference proteome</keyword>
<comment type="caution">
    <text evidence="1">The sequence shown here is derived from an EMBL/GenBank/DDBJ whole genome shotgun (WGS) entry which is preliminary data.</text>
</comment>
<evidence type="ECO:0000313" key="1">
    <source>
        <dbReference type="EMBL" id="KCV81387.1"/>
    </source>
</evidence>
<dbReference type="EMBL" id="AQQY01000008">
    <property type="protein sequence ID" value="KCV81387.1"/>
    <property type="molecule type" value="Genomic_DNA"/>
</dbReference>
<dbReference type="AlphaFoldDB" id="A0A058ZJL7"/>
<evidence type="ECO:0000313" key="2">
    <source>
        <dbReference type="Proteomes" id="UP000024836"/>
    </source>
</evidence>
<proteinExistence type="predicted"/>
<dbReference type="Proteomes" id="UP000024836">
    <property type="component" value="Unassembled WGS sequence"/>
</dbReference>
<accession>A0A058ZJL7</accession>
<protein>
    <submittedName>
        <fullName evidence="1">Uncharacterized protein</fullName>
    </submittedName>
</protein>
<sequence>MCVEIEIGNEVVDGMKGLTALMPKGLVLNPESDFDLPEDCCLCWVDVEETAQLNGFEAVEEALMYYVFYPSGESK</sequence>